<comment type="subunit">
    <text evidence="4">The methyltransferase is composed of M and S polypeptides.</text>
</comment>
<keyword evidence="6" id="KW-0255">Endonuclease</keyword>
<evidence type="ECO:0000313" key="7">
    <source>
        <dbReference type="Proteomes" id="UP000288547"/>
    </source>
</evidence>
<accession>A0A444PX90</accession>
<reference evidence="6 7" key="1">
    <citation type="submission" date="2018-12" db="EMBL/GenBank/DDBJ databases">
        <authorList>
            <person name="Li F."/>
        </authorList>
    </citation>
    <scope>NUCLEOTIDE SEQUENCE [LARGE SCALE GENOMIC DNA]</scope>
    <source>
        <strain evidence="6 7">11W25H-1</strain>
    </source>
</reference>
<sequence>MLSDFIVPMRDRPKNFCGDTPWCRIEDITGMEMNGSKSGLAVSEDVIRDMNLKVMPAGTVVASCSASLGTYAIATRPLVTNQTFIGLVCGPRVLNRFLLHLMFTKTDELRSAATTGTIAYVSRKRFEELVIPVPPLEVQREIVRVLDRLTERDANVRAELDAELDARSRQYEYHRNSLLSFTADTRREPLGDLGTIFGGLVGKSKADFSHGNARYASYKNVFSNIALDVDAMDFVRVGEAERQRLLAYGDVLFTGSSESVEEVGMTSVVTRRLTAPLYLNSFCIGFRPFDIGLLKPEFAKHLFRAPTMRAQLVKTASGVTRINVSKSRLSKVLVPLPPPDEQERVARTLDQLHELTRHLTASLRAEHAARRKQYEYHRDKLLTFEQAPA</sequence>
<dbReference type="GO" id="GO:0009307">
    <property type="term" value="P:DNA restriction-modification system"/>
    <property type="evidence" value="ECO:0007669"/>
    <property type="project" value="UniProtKB-KW"/>
</dbReference>
<dbReference type="RefSeq" id="WP_128493362.1">
    <property type="nucleotide sequence ID" value="NZ_RZNB01000001.1"/>
</dbReference>
<keyword evidence="6" id="KW-0378">Hydrolase</keyword>
<evidence type="ECO:0000256" key="4">
    <source>
        <dbReference type="ARBA" id="ARBA00038652"/>
    </source>
</evidence>
<keyword evidence="2" id="KW-0680">Restriction system</keyword>
<protein>
    <submittedName>
        <fullName evidence="6">Restriction endonuclease subunit S</fullName>
    </submittedName>
</protein>
<comment type="similarity">
    <text evidence="1">Belongs to the type-I restriction system S methylase family.</text>
</comment>
<dbReference type="InterPro" id="IPR051212">
    <property type="entry name" value="Type-I_RE_S_subunit"/>
</dbReference>
<dbReference type="Pfam" id="PF01420">
    <property type="entry name" value="Methylase_S"/>
    <property type="match status" value="2"/>
</dbReference>
<dbReference type="Proteomes" id="UP000288547">
    <property type="component" value="Unassembled WGS sequence"/>
</dbReference>
<keyword evidence="3" id="KW-0238">DNA-binding</keyword>
<dbReference type="PANTHER" id="PTHR43140:SF1">
    <property type="entry name" value="TYPE I RESTRICTION ENZYME ECOKI SPECIFICITY SUBUNIT"/>
    <property type="match status" value="1"/>
</dbReference>
<feature type="domain" description="Type I restriction modification DNA specificity" evidence="5">
    <location>
        <begin position="265"/>
        <end position="360"/>
    </location>
</feature>
<dbReference type="SUPFAM" id="SSF116734">
    <property type="entry name" value="DNA methylase specificity domain"/>
    <property type="match status" value="2"/>
</dbReference>
<dbReference type="GO" id="GO:0003677">
    <property type="term" value="F:DNA binding"/>
    <property type="evidence" value="ECO:0007669"/>
    <property type="project" value="UniProtKB-KW"/>
</dbReference>
<gene>
    <name evidence="6" type="ORF">ELQ90_00745</name>
</gene>
<name>A0A444PX90_9MICO</name>
<dbReference type="EMBL" id="RZNB01000001">
    <property type="protein sequence ID" value="RWZ52519.1"/>
    <property type="molecule type" value="Genomic_DNA"/>
</dbReference>
<keyword evidence="6" id="KW-0540">Nuclease</keyword>
<evidence type="ECO:0000256" key="2">
    <source>
        <dbReference type="ARBA" id="ARBA00022747"/>
    </source>
</evidence>
<dbReference type="GO" id="GO:0004519">
    <property type="term" value="F:endonuclease activity"/>
    <property type="evidence" value="ECO:0007669"/>
    <property type="project" value="UniProtKB-KW"/>
</dbReference>
<comment type="caution">
    <text evidence="6">The sequence shown here is derived from an EMBL/GenBank/DDBJ whole genome shotgun (WGS) entry which is preliminary data.</text>
</comment>
<dbReference type="InterPro" id="IPR000055">
    <property type="entry name" value="Restrct_endonuc_typeI_TRD"/>
</dbReference>
<evidence type="ECO:0000256" key="3">
    <source>
        <dbReference type="ARBA" id="ARBA00023125"/>
    </source>
</evidence>
<dbReference type="AlphaFoldDB" id="A0A444PX90"/>
<dbReference type="OrthoDB" id="3197085at2"/>
<dbReference type="InterPro" id="IPR044946">
    <property type="entry name" value="Restrct_endonuc_typeI_TRD_sf"/>
</dbReference>
<organism evidence="6 7">
    <name type="scientific">Labedella phragmitis</name>
    <dbReference type="NCBI Taxonomy" id="2498849"/>
    <lineage>
        <taxon>Bacteria</taxon>
        <taxon>Bacillati</taxon>
        <taxon>Actinomycetota</taxon>
        <taxon>Actinomycetes</taxon>
        <taxon>Micrococcales</taxon>
        <taxon>Microbacteriaceae</taxon>
        <taxon>Labedella</taxon>
    </lineage>
</organism>
<proteinExistence type="inferred from homology"/>
<keyword evidence="7" id="KW-1185">Reference proteome</keyword>
<dbReference type="Gene3D" id="3.90.220.20">
    <property type="entry name" value="DNA methylase specificity domains"/>
    <property type="match status" value="2"/>
</dbReference>
<dbReference type="PANTHER" id="PTHR43140">
    <property type="entry name" value="TYPE-1 RESTRICTION ENZYME ECOKI SPECIFICITY PROTEIN"/>
    <property type="match status" value="1"/>
</dbReference>
<feature type="domain" description="Type I restriction modification DNA specificity" evidence="5">
    <location>
        <begin position="14"/>
        <end position="154"/>
    </location>
</feature>
<evidence type="ECO:0000259" key="5">
    <source>
        <dbReference type="Pfam" id="PF01420"/>
    </source>
</evidence>
<evidence type="ECO:0000313" key="6">
    <source>
        <dbReference type="EMBL" id="RWZ52519.1"/>
    </source>
</evidence>
<evidence type="ECO:0000256" key="1">
    <source>
        <dbReference type="ARBA" id="ARBA00010923"/>
    </source>
</evidence>